<name>A0AAU7DD72_9BACT</name>
<evidence type="ECO:0000313" key="1">
    <source>
        <dbReference type="EMBL" id="XBH14776.1"/>
    </source>
</evidence>
<protein>
    <submittedName>
        <fullName evidence="1">Uncharacterized protein</fullName>
    </submittedName>
</protein>
<accession>A0AAU7DD72</accession>
<organism evidence="1">
    <name type="scientific">Edaphobacter paludis</name>
    <dbReference type="NCBI Taxonomy" id="3035702"/>
    <lineage>
        <taxon>Bacteria</taxon>
        <taxon>Pseudomonadati</taxon>
        <taxon>Acidobacteriota</taxon>
        <taxon>Terriglobia</taxon>
        <taxon>Terriglobales</taxon>
        <taxon>Acidobacteriaceae</taxon>
        <taxon>Edaphobacter</taxon>
    </lineage>
</organism>
<sequence length="102" mass="11051">MSRIFFSREHSLEPITGKTDDGTITFLNRINSSCKQISKELGSQTVGSSPYQFFGAVNIGHQRNAIQIALFVNGASMYHALFLSISGEGAVCVFGFLTGSLK</sequence>
<gene>
    <name evidence="1" type="ORF">P8936_06360</name>
</gene>
<dbReference type="AlphaFoldDB" id="A0AAU7DD72"/>
<dbReference type="RefSeq" id="WP_348270048.1">
    <property type="nucleotide sequence ID" value="NZ_CP121195.1"/>
</dbReference>
<dbReference type="EMBL" id="CP121195">
    <property type="protein sequence ID" value="XBH14776.1"/>
    <property type="molecule type" value="Genomic_DNA"/>
</dbReference>
<reference evidence="1" key="1">
    <citation type="submission" date="2023-03" db="EMBL/GenBank/DDBJ databases">
        <title>Edaphobacter sp.</title>
        <authorList>
            <person name="Huber K.J."/>
            <person name="Papendorf J."/>
            <person name="Pilke C."/>
            <person name="Bunk B."/>
            <person name="Sproeer C."/>
            <person name="Pester M."/>
        </authorList>
    </citation>
    <scope>NUCLEOTIDE SEQUENCE</scope>
    <source>
        <strain evidence="1">DSM 109920</strain>
    </source>
</reference>
<proteinExistence type="predicted"/>